<dbReference type="Proteomes" id="UP001196413">
    <property type="component" value="Unassembled WGS sequence"/>
</dbReference>
<organism evidence="1 2">
    <name type="scientific">Parelaphostrongylus tenuis</name>
    <name type="common">Meningeal worm</name>
    <dbReference type="NCBI Taxonomy" id="148309"/>
    <lineage>
        <taxon>Eukaryota</taxon>
        <taxon>Metazoa</taxon>
        <taxon>Ecdysozoa</taxon>
        <taxon>Nematoda</taxon>
        <taxon>Chromadorea</taxon>
        <taxon>Rhabditida</taxon>
        <taxon>Rhabditina</taxon>
        <taxon>Rhabditomorpha</taxon>
        <taxon>Strongyloidea</taxon>
        <taxon>Metastrongylidae</taxon>
        <taxon>Parelaphostrongylus</taxon>
    </lineage>
</organism>
<sequence>MAESSQYISAQSQQTLNIPQFLDNVIIKTGKIMDEFRAELQDREERLARKAVEESLLRNRSNGVEG</sequence>
<evidence type="ECO:0000313" key="2">
    <source>
        <dbReference type="Proteomes" id="UP001196413"/>
    </source>
</evidence>
<gene>
    <name evidence="1" type="ORF">KIN20_029546</name>
</gene>
<name>A0AAD5WFK7_PARTN</name>
<accession>A0AAD5WFK7</accession>
<reference evidence="1" key="1">
    <citation type="submission" date="2021-06" db="EMBL/GenBank/DDBJ databases">
        <title>Parelaphostrongylus tenuis whole genome reference sequence.</title>
        <authorList>
            <person name="Garwood T.J."/>
            <person name="Larsen P.A."/>
            <person name="Fountain-Jones N.M."/>
            <person name="Garbe J.R."/>
            <person name="Macchietto M.G."/>
            <person name="Kania S.A."/>
            <person name="Gerhold R.W."/>
            <person name="Richards J.E."/>
            <person name="Wolf T.M."/>
        </authorList>
    </citation>
    <scope>NUCLEOTIDE SEQUENCE</scope>
    <source>
        <strain evidence="1">MNPRO001-30</strain>
        <tissue evidence="1">Meninges</tissue>
    </source>
</reference>
<evidence type="ECO:0000313" key="1">
    <source>
        <dbReference type="EMBL" id="KAJ1368419.1"/>
    </source>
</evidence>
<comment type="caution">
    <text evidence="1">The sequence shown here is derived from an EMBL/GenBank/DDBJ whole genome shotgun (WGS) entry which is preliminary data.</text>
</comment>
<dbReference type="AlphaFoldDB" id="A0AAD5WFK7"/>
<proteinExistence type="predicted"/>
<protein>
    <submittedName>
        <fullName evidence="1">Uncharacterized protein</fullName>
    </submittedName>
</protein>
<keyword evidence="2" id="KW-1185">Reference proteome</keyword>
<dbReference type="EMBL" id="JAHQIW010006184">
    <property type="protein sequence ID" value="KAJ1368419.1"/>
    <property type="molecule type" value="Genomic_DNA"/>
</dbReference>